<gene>
    <name evidence="1" type="ORF">DL546_008864</name>
</gene>
<accession>A0A420YF40</accession>
<dbReference type="OrthoDB" id="3944545at2759"/>
<dbReference type="EMBL" id="QVQW01000014">
    <property type="protein sequence ID" value="RKU46529.1"/>
    <property type="molecule type" value="Genomic_DNA"/>
</dbReference>
<keyword evidence="2" id="KW-1185">Reference proteome</keyword>
<dbReference type="AlphaFoldDB" id="A0A420YF40"/>
<dbReference type="Proteomes" id="UP000275385">
    <property type="component" value="Unassembled WGS sequence"/>
</dbReference>
<proteinExistence type="predicted"/>
<comment type="caution">
    <text evidence="1">The sequence shown here is derived from an EMBL/GenBank/DDBJ whole genome shotgun (WGS) entry which is preliminary data.</text>
</comment>
<evidence type="ECO:0000313" key="2">
    <source>
        <dbReference type="Proteomes" id="UP000275385"/>
    </source>
</evidence>
<sequence>MVTTRSGRGTAPAASLPSLEEVIRTTHLRPLLTDEANRLRWILNGPLENAISVMQQPYHDPDTTPGPYCTGQGKDLTWHVVAQAPYTEPKVSSITYMWDEQNMEDPYEGEDDDDVVICRRRHPTPQDKTLRLKASGEFVTVHDCVSAVHPWLMGKYDDLLGALAVFTDEDRLTLPDGED</sequence>
<organism evidence="1 2">
    <name type="scientific">Coniochaeta pulveracea</name>
    <dbReference type="NCBI Taxonomy" id="177199"/>
    <lineage>
        <taxon>Eukaryota</taxon>
        <taxon>Fungi</taxon>
        <taxon>Dikarya</taxon>
        <taxon>Ascomycota</taxon>
        <taxon>Pezizomycotina</taxon>
        <taxon>Sordariomycetes</taxon>
        <taxon>Sordariomycetidae</taxon>
        <taxon>Coniochaetales</taxon>
        <taxon>Coniochaetaceae</taxon>
        <taxon>Coniochaeta</taxon>
    </lineage>
</organism>
<name>A0A420YF40_9PEZI</name>
<evidence type="ECO:0000313" key="1">
    <source>
        <dbReference type="EMBL" id="RKU46529.1"/>
    </source>
</evidence>
<reference evidence="1 2" key="1">
    <citation type="submission" date="2018-08" db="EMBL/GenBank/DDBJ databases">
        <title>Draft genome of the lignicolous fungus Coniochaeta pulveracea.</title>
        <authorList>
            <person name="Borstlap C.J."/>
            <person name="De Witt R.N."/>
            <person name="Botha A."/>
            <person name="Volschenk H."/>
        </authorList>
    </citation>
    <scope>NUCLEOTIDE SEQUENCE [LARGE SCALE GENOMIC DNA]</scope>
    <source>
        <strain evidence="1 2">CAB683</strain>
    </source>
</reference>
<protein>
    <submittedName>
        <fullName evidence="1">Uncharacterized protein</fullName>
    </submittedName>
</protein>